<evidence type="ECO:0000313" key="1">
    <source>
        <dbReference type="EMBL" id="CAF4437471.1"/>
    </source>
</evidence>
<dbReference type="Gene3D" id="3.40.50.2300">
    <property type="match status" value="1"/>
</dbReference>
<gene>
    <name evidence="1" type="ORF">KXQ929_LOCUS53165</name>
</gene>
<dbReference type="AlphaFoldDB" id="A0A820RM61"/>
<dbReference type="EMBL" id="CAJOBB010029521">
    <property type="protein sequence ID" value="CAF4437471.1"/>
    <property type="molecule type" value="Genomic_DNA"/>
</dbReference>
<sequence>EGEEAFARFQSLMVAQARDKSYDILDIQVRRLTDINNQNHTRNLLQSVEIKDRGSKEERYIVLDLNYLKSYINILMQVRIDILLLCCCLKHFRFLRDYTSQV</sequence>
<reference evidence="1" key="1">
    <citation type="submission" date="2021-02" db="EMBL/GenBank/DDBJ databases">
        <authorList>
            <person name="Nowell W R."/>
        </authorList>
    </citation>
    <scope>NUCLEOTIDE SEQUENCE</scope>
</reference>
<protein>
    <submittedName>
        <fullName evidence="1">Uncharacterized protein</fullName>
    </submittedName>
</protein>
<organism evidence="1 2">
    <name type="scientific">Adineta steineri</name>
    <dbReference type="NCBI Taxonomy" id="433720"/>
    <lineage>
        <taxon>Eukaryota</taxon>
        <taxon>Metazoa</taxon>
        <taxon>Spiralia</taxon>
        <taxon>Gnathifera</taxon>
        <taxon>Rotifera</taxon>
        <taxon>Eurotatoria</taxon>
        <taxon>Bdelloidea</taxon>
        <taxon>Adinetida</taxon>
        <taxon>Adinetidae</taxon>
        <taxon>Adineta</taxon>
    </lineage>
</organism>
<evidence type="ECO:0000313" key="2">
    <source>
        <dbReference type="Proteomes" id="UP000663868"/>
    </source>
</evidence>
<feature type="non-terminal residue" evidence="1">
    <location>
        <position position="1"/>
    </location>
</feature>
<proteinExistence type="predicted"/>
<comment type="caution">
    <text evidence="1">The sequence shown here is derived from an EMBL/GenBank/DDBJ whole genome shotgun (WGS) entry which is preliminary data.</text>
</comment>
<dbReference type="Proteomes" id="UP000663868">
    <property type="component" value="Unassembled WGS sequence"/>
</dbReference>
<name>A0A820RM61_9BILA</name>
<accession>A0A820RM61</accession>